<evidence type="ECO:0000313" key="3">
    <source>
        <dbReference type="Proteomes" id="UP000002316"/>
    </source>
</evidence>
<dbReference type="KEGG" id="tbg:TbgDal_V1500"/>
<accession>C9ZNN4</accession>
<dbReference type="Proteomes" id="UP000002316">
    <property type="component" value="Chromosome 5"/>
</dbReference>
<dbReference type="RefSeq" id="XP_011773299.1">
    <property type="nucleotide sequence ID" value="XM_011774997.1"/>
</dbReference>
<proteinExistence type="predicted"/>
<dbReference type="GeneID" id="23861127"/>
<gene>
    <name evidence="2" type="ORF">TbgDal_V1500</name>
</gene>
<keyword evidence="1" id="KW-0472">Membrane</keyword>
<protein>
    <submittedName>
        <fullName evidence="2">Uncharacterized protein</fullName>
    </submittedName>
</protein>
<dbReference type="EMBL" id="FN554968">
    <property type="protein sequence ID" value="CBH11012.1"/>
    <property type="molecule type" value="Genomic_DNA"/>
</dbReference>
<keyword evidence="1" id="KW-1133">Transmembrane helix</keyword>
<dbReference type="AlphaFoldDB" id="C9ZNN4"/>
<organism evidence="2 3">
    <name type="scientific">Trypanosoma brucei gambiense (strain MHOM/CI/86/DAL972)</name>
    <dbReference type="NCBI Taxonomy" id="679716"/>
    <lineage>
        <taxon>Eukaryota</taxon>
        <taxon>Discoba</taxon>
        <taxon>Euglenozoa</taxon>
        <taxon>Kinetoplastea</taxon>
        <taxon>Metakinetoplastina</taxon>
        <taxon>Trypanosomatida</taxon>
        <taxon>Trypanosomatidae</taxon>
        <taxon>Trypanosoma</taxon>
    </lineage>
</organism>
<evidence type="ECO:0000256" key="1">
    <source>
        <dbReference type="SAM" id="Phobius"/>
    </source>
</evidence>
<evidence type="ECO:0000313" key="2">
    <source>
        <dbReference type="EMBL" id="CBH11012.1"/>
    </source>
</evidence>
<sequence length="114" mass="12912">MVPSEGTFLLCLRACPELHQHHIFPFLPHILRKSDQSPQFSFHASCPFFFVCVCASCPFFFFAIIPLSLILTLVTNGTSPYLVTPCFISYTPIHLPFCVPSSPPSPFPSFFFFF</sequence>
<keyword evidence="1" id="KW-0812">Transmembrane</keyword>
<name>C9ZNN4_TRYB9</name>
<reference evidence="3" key="1">
    <citation type="journal article" date="2010" name="PLoS Negl. Trop. Dis.">
        <title>The genome sequence of Trypanosoma brucei gambiense, causative agent of chronic human african trypanosomiasis.</title>
        <authorList>
            <person name="Jackson A.P."/>
            <person name="Sanders M."/>
            <person name="Berry A."/>
            <person name="McQuillan J."/>
            <person name="Aslett M.A."/>
            <person name="Quail M.A."/>
            <person name="Chukualim B."/>
            <person name="Capewell P."/>
            <person name="MacLeod A."/>
            <person name="Melville S.E."/>
            <person name="Gibson W."/>
            <person name="Barry J.D."/>
            <person name="Berriman M."/>
            <person name="Hertz-Fowler C."/>
        </authorList>
    </citation>
    <scope>NUCLEOTIDE SEQUENCE [LARGE SCALE GENOMIC DNA]</scope>
    <source>
        <strain evidence="3">MHOM/CI/86/DAL972</strain>
    </source>
</reference>
<feature type="transmembrane region" description="Helical" evidence="1">
    <location>
        <begin position="48"/>
        <end position="74"/>
    </location>
</feature>